<sequence>MATACSPPPSDCREAPEQKEPNRLLTDTGKSSEHPAHQATSPMNTILTTRQPSREPTHRETDTHSRQPATTARSETPATTLHHPAKHREEPPILTSRPTSPPDGHRVIALLVRLRAPQARGPAAQHWKQPVGGVNHQLH</sequence>
<accession>V6TZZ2</accession>
<reference evidence="3" key="1">
    <citation type="submission" date="2012-02" db="EMBL/GenBank/DDBJ databases">
        <title>Genome sequencing of Giardia lamblia Genotypes A2 and B isolates (DH and GS) and comparative analysis with the genomes of Genotypes A1 and E (WB and Pig).</title>
        <authorList>
            <person name="Adam R."/>
            <person name="Dahlstrom E."/>
            <person name="Martens C."/>
            <person name="Bruno D."/>
            <person name="Barbian K."/>
            <person name="Porcella S.F."/>
            <person name="Nash T."/>
        </authorList>
    </citation>
    <scope>NUCLEOTIDE SEQUENCE</scope>
    <source>
        <strain evidence="3">GS</strain>
    </source>
</reference>
<gene>
    <name evidence="2" type="ORF">GSB_151600</name>
</gene>
<feature type="compositionally biased region" description="Pro residues" evidence="1">
    <location>
        <begin position="1"/>
        <end position="10"/>
    </location>
</feature>
<dbReference type="EMBL" id="AHHH01000021">
    <property type="protein sequence ID" value="ESU44513.1"/>
    <property type="molecule type" value="Genomic_DNA"/>
</dbReference>
<evidence type="ECO:0000313" key="3">
    <source>
        <dbReference type="Proteomes" id="UP000018040"/>
    </source>
</evidence>
<feature type="compositionally biased region" description="Basic and acidic residues" evidence="1">
    <location>
        <begin position="11"/>
        <end position="22"/>
    </location>
</feature>
<organism evidence="2 3">
    <name type="scientific">Giardia intestinalis</name>
    <name type="common">Giardia lamblia</name>
    <dbReference type="NCBI Taxonomy" id="5741"/>
    <lineage>
        <taxon>Eukaryota</taxon>
        <taxon>Metamonada</taxon>
        <taxon>Diplomonadida</taxon>
        <taxon>Hexamitidae</taxon>
        <taxon>Giardiinae</taxon>
        <taxon>Giardia</taxon>
    </lineage>
</organism>
<evidence type="ECO:0000313" key="2">
    <source>
        <dbReference type="EMBL" id="ESU44513.1"/>
    </source>
</evidence>
<proteinExistence type="predicted"/>
<feature type="compositionally biased region" description="Basic and acidic residues" evidence="1">
    <location>
        <begin position="52"/>
        <end position="65"/>
    </location>
</feature>
<feature type="region of interest" description="Disordered" evidence="1">
    <location>
        <begin position="118"/>
        <end position="139"/>
    </location>
</feature>
<feature type="compositionally biased region" description="Polar residues" evidence="1">
    <location>
        <begin position="66"/>
        <end position="79"/>
    </location>
</feature>
<dbReference type="AlphaFoldDB" id="V6TZZ2"/>
<name>V6TZZ2_GIAIN</name>
<reference evidence="2 3" key="2">
    <citation type="journal article" date="2013" name="Genome Biol. Evol.">
        <title>Genome sequencing of Giardia lamblia genotypes A2 and B isolates (DH and GS) and comparative analysis with the genomes of genotypes A1 and E (WB and Pig).</title>
        <authorList>
            <person name="Adam R.D."/>
            <person name="Dahlstrom E.W."/>
            <person name="Martens C.A."/>
            <person name="Bruno D.P."/>
            <person name="Barbian K.D."/>
            <person name="Ricklefs S.M."/>
            <person name="Hernandez M.M."/>
            <person name="Narla N.P."/>
            <person name="Patel R.B."/>
            <person name="Porcella S.F."/>
            <person name="Nash T.E."/>
        </authorList>
    </citation>
    <scope>NUCLEOTIDE SEQUENCE [LARGE SCALE GENOMIC DNA]</scope>
    <source>
        <strain evidence="2 3">GS</strain>
    </source>
</reference>
<feature type="region of interest" description="Disordered" evidence="1">
    <location>
        <begin position="1"/>
        <end position="104"/>
    </location>
</feature>
<protein>
    <submittedName>
        <fullName evidence="2">Uncharacterized protein</fullName>
    </submittedName>
</protein>
<feature type="compositionally biased region" description="Polar residues" evidence="1">
    <location>
        <begin position="38"/>
        <end position="51"/>
    </location>
</feature>
<comment type="caution">
    <text evidence="2">The sequence shown here is derived from an EMBL/GenBank/DDBJ whole genome shotgun (WGS) entry which is preliminary data.</text>
</comment>
<dbReference type="Proteomes" id="UP000018040">
    <property type="component" value="Unassembled WGS sequence"/>
</dbReference>
<evidence type="ECO:0000256" key="1">
    <source>
        <dbReference type="SAM" id="MobiDB-lite"/>
    </source>
</evidence>